<keyword evidence="1" id="KW-0614">Plasmid</keyword>
<accession>A0A387G7K1</accession>
<sequence>MPTEGNSARPYTAPDLLTASTPAAQAHSAVLEPASTTAAFYSMFDSGLAALRRRNPVYSPSAGKRTLRSITAERLSVSTTADDKHERD</sequence>
<dbReference type="AlphaFoldDB" id="A0A387G7K1"/>
<organism evidence="1 2">
    <name type="scientific">Rhizobium jaguaris</name>
    <dbReference type="NCBI Taxonomy" id="1312183"/>
    <lineage>
        <taxon>Bacteria</taxon>
        <taxon>Pseudomonadati</taxon>
        <taxon>Pseudomonadota</taxon>
        <taxon>Alphaproteobacteria</taxon>
        <taxon>Hyphomicrobiales</taxon>
        <taxon>Rhizobiaceae</taxon>
        <taxon>Rhizobium/Agrobacterium group</taxon>
        <taxon>Rhizobium</taxon>
    </lineage>
</organism>
<geneLocation type="plasmid" evidence="2">
    <name>prccge525b</name>
</geneLocation>
<evidence type="ECO:0000313" key="1">
    <source>
        <dbReference type="EMBL" id="AYG64144.1"/>
    </source>
</evidence>
<name>A0A387G7K1_9HYPH</name>
<gene>
    <name evidence="1" type="ORF">CCGE525_35895</name>
</gene>
<keyword evidence="2" id="KW-1185">Reference proteome</keyword>
<dbReference type="Proteomes" id="UP000282195">
    <property type="component" value="Plasmid pRCCGE525b"/>
</dbReference>
<protein>
    <submittedName>
        <fullName evidence="1">Uncharacterized protein</fullName>
    </submittedName>
</protein>
<dbReference type="EMBL" id="CP032696">
    <property type="protein sequence ID" value="AYG64144.1"/>
    <property type="molecule type" value="Genomic_DNA"/>
</dbReference>
<dbReference type="KEGG" id="rjg:CCGE525_35895"/>
<proteinExistence type="predicted"/>
<evidence type="ECO:0000313" key="2">
    <source>
        <dbReference type="Proteomes" id="UP000282195"/>
    </source>
</evidence>
<reference evidence="1 2" key="1">
    <citation type="submission" date="2018-10" db="EMBL/GenBank/DDBJ databases">
        <title>Rhizobium etli, R. leguminosarum and a new Rhizobium genospecies from Phaseolus dumosus.</title>
        <authorList>
            <person name="Ramirez-Puebla S.T."/>
            <person name="Rogel-Hernandez M.A."/>
            <person name="Guerrero G."/>
            <person name="Ormeno-Orrillo E."/>
            <person name="Martinez-Romero J.C."/>
            <person name="Negrete-Yankelevich S."/>
            <person name="Martinez-Romero E."/>
        </authorList>
    </citation>
    <scope>NUCLEOTIDE SEQUENCE [LARGE SCALE GENOMIC DNA]</scope>
    <source>
        <strain evidence="1 2">CCGE525</strain>
        <plasmid evidence="2">prccge525b</plasmid>
    </source>
</reference>